<feature type="transmembrane region" description="Helical" evidence="1">
    <location>
        <begin position="125"/>
        <end position="150"/>
    </location>
</feature>
<protein>
    <submittedName>
        <fullName evidence="2">Uncharacterized protein</fullName>
    </submittedName>
</protein>
<feature type="transmembrane region" description="Helical" evidence="1">
    <location>
        <begin position="91"/>
        <end position="113"/>
    </location>
</feature>
<feature type="transmembrane region" description="Helical" evidence="1">
    <location>
        <begin position="12"/>
        <end position="29"/>
    </location>
</feature>
<organism evidence="2 3">
    <name type="scientific">Gordonia soli NBRC 108243</name>
    <dbReference type="NCBI Taxonomy" id="1223545"/>
    <lineage>
        <taxon>Bacteria</taxon>
        <taxon>Bacillati</taxon>
        <taxon>Actinomycetota</taxon>
        <taxon>Actinomycetes</taxon>
        <taxon>Mycobacteriales</taxon>
        <taxon>Gordoniaceae</taxon>
        <taxon>Gordonia</taxon>
    </lineage>
</organism>
<feature type="transmembrane region" description="Helical" evidence="1">
    <location>
        <begin position="59"/>
        <end position="79"/>
    </location>
</feature>
<feature type="transmembrane region" description="Helical" evidence="1">
    <location>
        <begin position="190"/>
        <end position="211"/>
    </location>
</feature>
<keyword evidence="1" id="KW-1133">Transmembrane helix</keyword>
<accession>M0QFD0</accession>
<keyword evidence="1" id="KW-0812">Transmembrane</keyword>
<feature type="transmembrane region" description="Helical" evidence="1">
    <location>
        <begin position="162"/>
        <end position="184"/>
    </location>
</feature>
<comment type="caution">
    <text evidence="2">The sequence shown here is derived from an EMBL/GenBank/DDBJ whole genome shotgun (WGS) entry which is preliminary data.</text>
</comment>
<evidence type="ECO:0000313" key="2">
    <source>
        <dbReference type="EMBL" id="GAC67164.1"/>
    </source>
</evidence>
<keyword evidence="1" id="KW-0472">Membrane</keyword>
<evidence type="ECO:0000313" key="3">
    <source>
        <dbReference type="Proteomes" id="UP000011666"/>
    </source>
</evidence>
<proteinExistence type="predicted"/>
<dbReference type="EMBL" id="BANX01000006">
    <property type="protein sequence ID" value="GAC67164.1"/>
    <property type="molecule type" value="Genomic_DNA"/>
</dbReference>
<dbReference type="Proteomes" id="UP000011666">
    <property type="component" value="Unassembled WGS sequence"/>
</dbReference>
<keyword evidence="3" id="KW-1185">Reference proteome</keyword>
<sequence length="218" mass="22090">MRHYACMGRMCLWLMFLGCVIGLLAAALFEGLTGPGDGEYLVIGSFNGADTTVSELTRYAVIAVVGTAMGALGAGMLHLTGAQVQPQRRVGLTVAVGLAGCAVVVLPVMVAAATVSDLPDWLHPLGLYAVCGAVGYGLAIAAVSVALRMVGDHAARSTARAVALVLPLGVLIATAVGVGTAWMLGFSTVTSTWVVVTGLVILILSAAFAVARGIGLRP</sequence>
<dbReference type="AlphaFoldDB" id="M0QFD0"/>
<dbReference type="eggNOG" id="ENOG5031FG6">
    <property type="taxonomic scope" value="Bacteria"/>
</dbReference>
<reference evidence="2 3" key="1">
    <citation type="submission" date="2013-01" db="EMBL/GenBank/DDBJ databases">
        <title>Whole genome shotgun sequence of Gordonia soli NBRC 108243.</title>
        <authorList>
            <person name="Isaki-Nakamura S."/>
            <person name="Hosoyama A."/>
            <person name="Tsuchikane K."/>
            <person name="Ando Y."/>
            <person name="Baba S."/>
            <person name="Ohji S."/>
            <person name="Hamada M."/>
            <person name="Tamura T."/>
            <person name="Yamazoe A."/>
            <person name="Yamazaki S."/>
            <person name="Fujita N."/>
        </authorList>
    </citation>
    <scope>NUCLEOTIDE SEQUENCE [LARGE SCALE GENOMIC DNA]</scope>
    <source>
        <strain evidence="2 3">NBRC 108243</strain>
    </source>
</reference>
<name>M0QFD0_9ACTN</name>
<evidence type="ECO:0000256" key="1">
    <source>
        <dbReference type="SAM" id="Phobius"/>
    </source>
</evidence>
<gene>
    <name evidence="2" type="ORF">GS4_06_00100</name>
</gene>